<proteinExistence type="predicted"/>
<name>A0A934UQ30_9BURK</name>
<dbReference type="EMBL" id="JAEDAO010000001">
    <property type="protein sequence ID" value="MBK0391223.1"/>
    <property type="molecule type" value="Genomic_DNA"/>
</dbReference>
<keyword evidence="1" id="KW-0732">Signal</keyword>
<dbReference type="PROSITE" id="PS51257">
    <property type="entry name" value="PROKAR_LIPOPROTEIN"/>
    <property type="match status" value="1"/>
</dbReference>
<dbReference type="Gene3D" id="3.40.50.1110">
    <property type="entry name" value="SGNH hydrolase"/>
    <property type="match status" value="1"/>
</dbReference>
<comment type="caution">
    <text evidence="2">The sequence shown here is derived from an EMBL/GenBank/DDBJ whole genome shotgun (WGS) entry which is preliminary data.</text>
</comment>
<dbReference type="GO" id="GO:0016788">
    <property type="term" value="F:hydrolase activity, acting on ester bonds"/>
    <property type="evidence" value="ECO:0007669"/>
    <property type="project" value="InterPro"/>
</dbReference>
<evidence type="ECO:0000313" key="3">
    <source>
        <dbReference type="Proteomes" id="UP000617041"/>
    </source>
</evidence>
<keyword evidence="2" id="KW-0378">Hydrolase</keyword>
<evidence type="ECO:0000313" key="2">
    <source>
        <dbReference type="EMBL" id="MBK0391223.1"/>
    </source>
</evidence>
<protein>
    <submittedName>
        <fullName evidence="2">SGNH/GDSL hydrolase family protein</fullName>
    </submittedName>
</protein>
<reference evidence="2" key="1">
    <citation type="submission" date="2020-12" db="EMBL/GenBank/DDBJ databases">
        <title>Ramlibacter sp. nov., isolated from a freshwater alga, Cryptomonas.</title>
        <authorList>
            <person name="Kim H.M."/>
            <person name="Jeon C.O."/>
        </authorList>
    </citation>
    <scope>NUCLEOTIDE SEQUENCE</scope>
    <source>
        <strain evidence="2">CrO1</strain>
    </source>
</reference>
<dbReference type="Proteomes" id="UP000617041">
    <property type="component" value="Unassembled WGS sequence"/>
</dbReference>
<feature type="signal peptide" evidence="1">
    <location>
        <begin position="1"/>
        <end position="19"/>
    </location>
</feature>
<evidence type="ECO:0000256" key="1">
    <source>
        <dbReference type="SAM" id="SignalP"/>
    </source>
</evidence>
<dbReference type="InterPro" id="IPR036514">
    <property type="entry name" value="SGNH_hydro_sf"/>
</dbReference>
<dbReference type="InterPro" id="IPR001087">
    <property type="entry name" value="GDSL"/>
</dbReference>
<dbReference type="SUPFAM" id="SSF52266">
    <property type="entry name" value="SGNH hydrolase"/>
    <property type="match status" value="1"/>
</dbReference>
<feature type="chain" id="PRO_5037459784" evidence="1">
    <location>
        <begin position="20"/>
        <end position="312"/>
    </location>
</feature>
<keyword evidence="3" id="KW-1185">Reference proteome</keyword>
<accession>A0A934UQ30</accession>
<dbReference type="Pfam" id="PF00657">
    <property type="entry name" value="Lipase_GDSL"/>
    <property type="match status" value="1"/>
</dbReference>
<dbReference type="AlphaFoldDB" id="A0A934UQ30"/>
<organism evidence="2 3">
    <name type="scientific">Ramlibacter algicola</name>
    <dbReference type="NCBI Taxonomy" id="2795217"/>
    <lineage>
        <taxon>Bacteria</taxon>
        <taxon>Pseudomonadati</taxon>
        <taxon>Pseudomonadota</taxon>
        <taxon>Betaproteobacteria</taxon>
        <taxon>Burkholderiales</taxon>
        <taxon>Comamonadaceae</taxon>
        <taxon>Ramlibacter</taxon>
    </lineage>
</organism>
<sequence length="312" mass="31952">MRRVLLAATCLASLLSACGGGSETVSKFIPGRLVTFGDAFSDIGQRGGRQYTANVSPVNWTQNVALAYGLPLAASSAGGTSYAIGSARVVATPDAQGNASTPTIAMQVDAFLAAGGPQAPDAILVQGGIADLIAEAQLELNGQQDSATTTANVAAAGAALGQQVRRLVNAGAKHVMVLGAYNLGRTPWATARGANARLEALTTRFNDSLLVSIVDLGSHVLYSDIALLFNLVTANPLLYGYENVVTPLCTSVDPGPGIGIGPNQVNSALCTASTLNPALVPGSTLYADPVYFTPPAHATLGEMVANQLRNRF</sequence>
<gene>
    <name evidence="2" type="ORF">I8E28_01350</name>
</gene>